<feature type="compositionally biased region" description="Basic and acidic residues" evidence="1">
    <location>
        <begin position="235"/>
        <end position="250"/>
    </location>
</feature>
<protein>
    <recommendedName>
        <fullName evidence="4">Chromosomal replication initiator protein DnaA domain-containing protein</fullName>
    </recommendedName>
</protein>
<dbReference type="Proteomes" id="UP000613160">
    <property type="component" value="Unassembled WGS sequence"/>
</dbReference>
<dbReference type="InterPro" id="IPR027417">
    <property type="entry name" value="P-loop_NTPase"/>
</dbReference>
<reference evidence="2" key="2">
    <citation type="submission" date="2020-09" db="EMBL/GenBank/DDBJ databases">
        <authorList>
            <person name="Sun Q."/>
            <person name="Zhou Y."/>
        </authorList>
    </citation>
    <scope>NUCLEOTIDE SEQUENCE</scope>
    <source>
        <strain evidence="2">CGMCC 1.15493</strain>
    </source>
</reference>
<evidence type="ECO:0000313" key="2">
    <source>
        <dbReference type="EMBL" id="GGD13268.1"/>
    </source>
</evidence>
<dbReference type="GO" id="GO:0006270">
    <property type="term" value="P:DNA replication initiation"/>
    <property type="evidence" value="ECO:0007669"/>
    <property type="project" value="TreeGrafter"/>
</dbReference>
<dbReference type="SUPFAM" id="SSF52540">
    <property type="entry name" value="P-loop containing nucleoside triphosphate hydrolases"/>
    <property type="match status" value="1"/>
</dbReference>
<name>A0A916XV60_9HYPH</name>
<dbReference type="PANTHER" id="PTHR30050:SF5">
    <property type="entry name" value="DNAA REGULATORY INACTIVATOR HDA"/>
    <property type="match status" value="1"/>
</dbReference>
<dbReference type="GO" id="GO:0003688">
    <property type="term" value="F:DNA replication origin binding"/>
    <property type="evidence" value="ECO:0007669"/>
    <property type="project" value="TreeGrafter"/>
</dbReference>
<proteinExistence type="predicted"/>
<dbReference type="RefSeq" id="WP_210319248.1">
    <property type="nucleotide sequence ID" value="NZ_BMJJ01000003.1"/>
</dbReference>
<dbReference type="Gene3D" id="3.40.50.300">
    <property type="entry name" value="P-loop containing nucleotide triphosphate hydrolases"/>
    <property type="match status" value="1"/>
</dbReference>
<evidence type="ECO:0008006" key="4">
    <source>
        <dbReference type="Google" id="ProtNLM"/>
    </source>
</evidence>
<evidence type="ECO:0000256" key="1">
    <source>
        <dbReference type="SAM" id="MobiDB-lite"/>
    </source>
</evidence>
<organism evidence="2 3">
    <name type="scientific">Aureimonas glaciei</name>
    <dbReference type="NCBI Taxonomy" id="1776957"/>
    <lineage>
        <taxon>Bacteria</taxon>
        <taxon>Pseudomonadati</taxon>
        <taxon>Pseudomonadota</taxon>
        <taxon>Alphaproteobacteria</taxon>
        <taxon>Hyphomicrobiales</taxon>
        <taxon>Aurantimonadaceae</taxon>
        <taxon>Aureimonas</taxon>
    </lineage>
</organism>
<keyword evidence="3" id="KW-1185">Reference proteome</keyword>
<dbReference type="PANTHER" id="PTHR30050">
    <property type="entry name" value="CHROMOSOMAL REPLICATION INITIATOR PROTEIN DNAA"/>
    <property type="match status" value="1"/>
</dbReference>
<comment type="caution">
    <text evidence="2">The sequence shown here is derived from an EMBL/GenBank/DDBJ whole genome shotgun (WGS) entry which is preliminary data.</text>
</comment>
<dbReference type="GO" id="GO:0005886">
    <property type="term" value="C:plasma membrane"/>
    <property type="evidence" value="ECO:0007669"/>
    <property type="project" value="TreeGrafter"/>
</dbReference>
<accession>A0A916XV60</accession>
<dbReference type="Gene3D" id="1.10.8.60">
    <property type="match status" value="1"/>
</dbReference>
<reference evidence="2" key="1">
    <citation type="journal article" date="2014" name="Int. J. Syst. Evol. Microbiol.">
        <title>Complete genome sequence of Corynebacterium casei LMG S-19264T (=DSM 44701T), isolated from a smear-ripened cheese.</title>
        <authorList>
            <consortium name="US DOE Joint Genome Institute (JGI-PGF)"/>
            <person name="Walter F."/>
            <person name="Albersmeier A."/>
            <person name="Kalinowski J."/>
            <person name="Ruckert C."/>
        </authorList>
    </citation>
    <scope>NUCLEOTIDE SEQUENCE</scope>
    <source>
        <strain evidence="2">CGMCC 1.15493</strain>
    </source>
</reference>
<dbReference type="EMBL" id="BMJJ01000003">
    <property type="protein sequence ID" value="GGD13268.1"/>
    <property type="molecule type" value="Genomic_DNA"/>
</dbReference>
<gene>
    <name evidence="2" type="ORF">GCM10011335_15120</name>
</gene>
<dbReference type="AlphaFoldDB" id="A0A916XV60"/>
<feature type="region of interest" description="Disordered" evidence="1">
    <location>
        <begin position="218"/>
        <end position="250"/>
    </location>
</feature>
<evidence type="ECO:0000313" key="3">
    <source>
        <dbReference type="Proteomes" id="UP000613160"/>
    </source>
</evidence>
<sequence>MTASRPAQLPFDLPHRPSLARDDLIVTDANRLAVSAIDSWPDWGHPVLLIVGPPGSGKSHLAAAWAEMSGATGFSGGVAASPFRLVIDDIDRAPADETAIFGAVNAARLGGGFVLATARVRPSEMALGLADLRSRLQAATLVELGRPDDALLVGVLSKLFADRQIAIDPKLVHYLSVRMERSLEQASRLVAAVDREALASKEKVSRALLQRVLERTGLSPATDEASGSTPPAAATRHDDIARGPVPPKED</sequence>